<protein>
    <submittedName>
        <fullName evidence="2">Uncharacterized protein</fullName>
    </submittedName>
</protein>
<accession>A0A226DXA3</accession>
<evidence type="ECO:0000313" key="3">
    <source>
        <dbReference type="Proteomes" id="UP000198287"/>
    </source>
</evidence>
<name>A0A226DXA3_FOLCA</name>
<gene>
    <name evidence="2" type="ORF">Fcan01_16012</name>
</gene>
<evidence type="ECO:0000313" key="2">
    <source>
        <dbReference type="EMBL" id="OXA49321.1"/>
    </source>
</evidence>
<feature type="transmembrane region" description="Helical" evidence="1">
    <location>
        <begin position="58"/>
        <end position="79"/>
    </location>
</feature>
<proteinExistence type="predicted"/>
<organism evidence="2 3">
    <name type="scientific">Folsomia candida</name>
    <name type="common">Springtail</name>
    <dbReference type="NCBI Taxonomy" id="158441"/>
    <lineage>
        <taxon>Eukaryota</taxon>
        <taxon>Metazoa</taxon>
        <taxon>Ecdysozoa</taxon>
        <taxon>Arthropoda</taxon>
        <taxon>Hexapoda</taxon>
        <taxon>Collembola</taxon>
        <taxon>Entomobryomorpha</taxon>
        <taxon>Isotomoidea</taxon>
        <taxon>Isotomidae</taxon>
        <taxon>Proisotominae</taxon>
        <taxon>Folsomia</taxon>
    </lineage>
</organism>
<dbReference type="EMBL" id="LNIX01000010">
    <property type="protein sequence ID" value="OXA49321.1"/>
    <property type="molecule type" value="Genomic_DNA"/>
</dbReference>
<feature type="transmembrane region" description="Helical" evidence="1">
    <location>
        <begin position="100"/>
        <end position="124"/>
    </location>
</feature>
<reference evidence="2 3" key="1">
    <citation type="submission" date="2015-12" db="EMBL/GenBank/DDBJ databases">
        <title>The genome of Folsomia candida.</title>
        <authorList>
            <person name="Faddeeva A."/>
            <person name="Derks M.F."/>
            <person name="Anvar Y."/>
            <person name="Smit S."/>
            <person name="Van Straalen N."/>
            <person name="Roelofs D."/>
        </authorList>
    </citation>
    <scope>NUCLEOTIDE SEQUENCE [LARGE SCALE GENOMIC DNA]</scope>
    <source>
        <strain evidence="2 3">VU population</strain>
        <tissue evidence="2">Whole body</tissue>
    </source>
</reference>
<keyword evidence="3" id="KW-1185">Reference proteome</keyword>
<sequence>MTNLGSRTGIGILGCELLFRRKECAIFLNSVVKLDSDLKGKFIGPGKITQYYKSLSRFVYMLGIVSAFYPIFGPIPKLIKNRHHRQYWGSQLLPRSIYDHTVVSVLFILYEVNITFANAFAVGLTTSMLYCYMQLTELWLETVENGKFSSITVPISMKLKIFSSLKILNILQNEIAAPVLWPTFENTLLAMQVVIHVANIRFLDDLQPGLFFMQEIVLGFTMIFQGKCIKSGAKMGAISTQFKKTVRRFGNKFEKKVAKSLHPLRVNVGQFYCFKKSTFMTFLQAHVDTTISWLLTLYPGSTSQHLKLRHSASN</sequence>
<keyword evidence="1" id="KW-1133">Transmembrane helix</keyword>
<keyword evidence="1" id="KW-0472">Membrane</keyword>
<keyword evidence="1" id="KW-0812">Transmembrane</keyword>
<dbReference type="AlphaFoldDB" id="A0A226DXA3"/>
<dbReference type="Proteomes" id="UP000198287">
    <property type="component" value="Unassembled WGS sequence"/>
</dbReference>
<comment type="caution">
    <text evidence="2">The sequence shown here is derived from an EMBL/GenBank/DDBJ whole genome shotgun (WGS) entry which is preliminary data.</text>
</comment>
<evidence type="ECO:0000256" key="1">
    <source>
        <dbReference type="SAM" id="Phobius"/>
    </source>
</evidence>